<proteinExistence type="predicted"/>
<evidence type="ECO:0000256" key="1">
    <source>
        <dbReference type="SAM" id="MobiDB-lite"/>
    </source>
</evidence>
<feature type="chain" id="PRO_5044299852" evidence="3">
    <location>
        <begin position="26"/>
        <end position="780"/>
    </location>
</feature>
<feature type="compositionally biased region" description="Polar residues" evidence="1">
    <location>
        <begin position="771"/>
        <end position="780"/>
    </location>
</feature>
<sequence length="780" mass="83466">MMKDRLHLSALSTLFALILSAVALAVVSPMSVAQATPITDASITISGSPVSGREYLGYQVADYVNILQNNGKPVGVGLQTVATSNNIGSITLCDNSTISNKNFKQVLAAQIACLENARNGSSPAPAIDAEGNIEHRDPLVWATAQWQMGANTNDSDPWLNPDILSNGPLKTLVEWMADNIIESPGCTPGVDSPCFGLPNASKSQGTKNPGQVQFTGLIPGIYLVFPTQAVLSSEDLSSSTIVAPMLVGTKIPVTDGAGITTLMDLYKSDGIEIRRYLGVLNAKGDEVNITININDPVKKDKPTFGIGDTVPYIVTAVLPNFDAFNRKGNDGSYTGETSNVAFKKQSHGGGASASRPEPFAASHIPAIFKKDSGKVILSDAESEPEAENPVRFDIAIDYSSAFSAIDVDGSNPKIADVHVLVGSTELHYSDSCVLGVSNTSDPCFGFVQGLPNAGGEVRETIQLPSWILRANGGADVEVTFEQQILHTVNDDAASPLEAYDELDGGPWTKDWSVASAMFSSNPGADDYTDFSMPTLFATAKAREVSVFTFPIVITKVDSHTNQTLAGAEFTLSQGDEQQCFINKAGKYTRIGVAPCEQSSDTLLQANSDGRIEIIGLEAHVDYTVKETKQPDGYDPGNLDMVEFTVQVSPVYDSDSRPTEVLATEYIHAGASFMHSTGLPSYIRPATTEWVDDVNHVKHTFYAHEIDILNGKTSQDVAAITPISWKDTLAKTGIGILLFLIVAMILMVLGMVMKRKKKNENETENEAVAQGNLISQVEHSS</sequence>
<accession>A0AB39U7W6</accession>
<dbReference type="Gene3D" id="2.60.40.10">
    <property type="entry name" value="Immunoglobulins"/>
    <property type="match status" value="1"/>
</dbReference>
<evidence type="ECO:0000256" key="3">
    <source>
        <dbReference type="SAM" id="SignalP"/>
    </source>
</evidence>
<dbReference type="AlphaFoldDB" id="A0AB39U7W6"/>
<evidence type="ECO:0000256" key="2">
    <source>
        <dbReference type="SAM" id="Phobius"/>
    </source>
</evidence>
<feature type="signal peptide" evidence="3">
    <location>
        <begin position="1"/>
        <end position="25"/>
    </location>
</feature>
<organism evidence="5">
    <name type="scientific">Bifidobacterium aquikefiricola</name>
    <dbReference type="NCBI Taxonomy" id="3059038"/>
    <lineage>
        <taxon>Bacteria</taxon>
        <taxon>Bacillati</taxon>
        <taxon>Actinomycetota</taxon>
        <taxon>Actinomycetes</taxon>
        <taxon>Bifidobacteriales</taxon>
        <taxon>Bifidobacteriaceae</taxon>
        <taxon>Bifidobacterium</taxon>
    </lineage>
</organism>
<dbReference type="InterPro" id="IPR041033">
    <property type="entry name" value="SpaA_PFL_dom_1"/>
</dbReference>
<evidence type="ECO:0000313" key="5">
    <source>
        <dbReference type="EMBL" id="XDS44964.1"/>
    </source>
</evidence>
<dbReference type="EMBL" id="CP129674">
    <property type="protein sequence ID" value="XDS44964.1"/>
    <property type="molecule type" value="Genomic_DNA"/>
</dbReference>
<evidence type="ECO:0000259" key="4">
    <source>
        <dbReference type="Pfam" id="PF17802"/>
    </source>
</evidence>
<dbReference type="KEGG" id="baqk:QN215_02200"/>
<keyword evidence="2" id="KW-1133">Transmembrane helix</keyword>
<feature type="transmembrane region" description="Helical" evidence="2">
    <location>
        <begin position="732"/>
        <end position="751"/>
    </location>
</feature>
<dbReference type="InterPro" id="IPR013783">
    <property type="entry name" value="Ig-like_fold"/>
</dbReference>
<feature type="domain" description="SpaA-like prealbumin fold" evidence="4">
    <location>
        <begin position="551"/>
        <end position="646"/>
    </location>
</feature>
<dbReference type="RefSeq" id="WP_369344512.1">
    <property type="nucleotide sequence ID" value="NZ_CP129674.1"/>
</dbReference>
<keyword evidence="3" id="KW-0732">Signal</keyword>
<keyword evidence="2" id="KW-0472">Membrane</keyword>
<name>A0AB39U7W6_9BIFI</name>
<dbReference type="Pfam" id="PF17802">
    <property type="entry name" value="SpaA"/>
    <property type="match status" value="1"/>
</dbReference>
<gene>
    <name evidence="5" type="ORF">QN215_02200</name>
</gene>
<dbReference type="GO" id="GO:0005975">
    <property type="term" value="P:carbohydrate metabolic process"/>
    <property type="evidence" value="ECO:0007669"/>
    <property type="project" value="UniProtKB-ARBA"/>
</dbReference>
<feature type="region of interest" description="Disordered" evidence="1">
    <location>
        <begin position="760"/>
        <end position="780"/>
    </location>
</feature>
<reference evidence="5" key="1">
    <citation type="submission" date="2023-07" db="EMBL/GenBank/DDBJ databases">
        <title>Bifidobacterium aquikefiriaerophilum sp. nov. and Bifidobacterium eccum sp. nov., isolated from water kefir.</title>
        <authorList>
            <person name="Breselge S."/>
            <person name="Bellassi P."/>
            <person name="Barcenilla C."/>
            <person name="Alvarez-Ordonez A."/>
            <person name="Morelli L."/>
            <person name="Cotter P.D."/>
        </authorList>
    </citation>
    <scope>NUCLEOTIDE SEQUENCE</scope>
    <source>
        <strain evidence="5">WK041_4_12</strain>
    </source>
</reference>
<keyword evidence="2" id="KW-0812">Transmembrane</keyword>
<protein>
    <submittedName>
        <fullName evidence="5">SpaA isopeptide-forming pilin-related protein</fullName>
    </submittedName>
</protein>